<accession>A0ACB9EID8</accession>
<dbReference type="Proteomes" id="UP001055879">
    <property type="component" value="Linkage Group LG02"/>
</dbReference>
<keyword evidence="2" id="KW-1185">Reference proteome</keyword>
<gene>
    <name evidence="1" type="ORF">L6452_06064</name>
</gene>
<sequence>MRSEKLTLRIKSHTQIFFAYYSGSEKCTLRIKAITQSYFAQDVGLEKLHLHILRCTQRSLCAFFSIHKAYFVHHVTLENHTLRILQVPRTILYASRWFRKAWFAQLITYAKLNLAQTVYFPYFQLTGKDLYKSTGKEIWDYLEWTMLGPTVVSVLKGKISELEAKIQQIVSVESNEQKVKKLESENAELRKNISDLEQKINEDKVDFEKEKKSFSKKFSDFSKKCYEEKKSVELKCIKLSQQISDFEKVLILEREKFDKEKKAIEQKNVGFFKELSGQRNDSEKGFEEQRSIFESEIKRLTSKLSELSASALKEQRTKSKFSKKIDQLEKERVIFESKIKELEKSVSSSTQKSVSSQRSVKYFNQIRRSNIFFDEYLYDLDTSSKRKGYKKEKLVWMKKSVKDDKKDELNGKTSCVHVHRAKKNKEHKGKPDLKYSKDQLLRSYSNTQMRTSTIKGEYTLSAIERYDGLHSRRNCGSLS</sequence>
<dbReference type="EMBL" id="CM042048">
    <property type="protein sequence ID" value="KAI3758500.1"/>
    <property type="molecule type" value="Genomic_DNA"/>
</dbReference>
<proteinExistence type="predicted"/>
<evidence type="ECO:0000313" key="2">
    <source>
        <dbReference type="Proteomes" id="UP001055879"/>
    </source>
</evidence>
<comment type="caution">
    <text evidence="1">The sequence shown here is derived from an EMBL/GenBank/DDBJ whole genome shotgun (WGS) entry which is preliminary data.</text>
</comment>
<protein>
    <submittedName>
        <fullName evidence="1">Uncharacterized protein</fullName>
    </submittedName>
</protein>
<organism evidence="1 2">
    <name type="scientific">Arctium lappa</name>
    <name type="common">Greater burdock</name>
    <name type="synonym">Lappa major</name>
    <dbReference type="NCBI Taxonomy" id="4217"/>
    <lineage>
        <taxon>Eukaryota</taxon>
        <taxon>Viridiplantae</taxon>
        <taxon>Streptophyta</taxon>
        <taxon>Embryophyta</taxon>
        <taxon>Tracheophyta</taxon>
        <taxon>Spermatophyta</taxon>
        <taxon>Magnoliopsida</taxon>
        <taxon>eudicotyledons</taxon>
        <taxon>Gunneridae</taxon>
        <taxon>Pentapetalae</taxon>
        <taxon>asterids</taxon>
        <taxon>campanulids</taxon>
        <taxon>Asterales</taxon>
        <taxon>Asteraceae</taxon>
        <taxon>Carduoideae</taxon>
        <taxon>Cardueae</taxon>
        <taxon>Arctiinae</taxon>
        <taxon>Arctium</taxon>
    </lineage>
</organism>
<reference evidence="2" key="1">
    <citation type="journal article" date="2022" name="Mol. Ecol. Resour.">
        <title>The genomes of chicory, endive, great burdock and yacon provide insights into Asteraceae palaeo-polyploidization history and plant inulin production.</title>
        <authorList>
            <person name="Fan W."/>
            <person name="Wang S."/>
            <person name="Wang H."/>
            <person name="Wang A."/>
            <person name="Jiang F."/>
            <person name="Liu H."/>
            <person name="Zhao H."/>
            <person name="Xu D."/>
            <person name="Zhang Y."/>
        </authorList>
    </citation>
    <scope>NUCLEOTIDE SEQUENCE [LARGE SCALE GENOMIC DNA]</scope>
    <source>
        <strain evidence="2">cv. Niubang</strain>
    </source>
</reference>
<reference evidence="1 2" key="2">
    <citation type="journal article" date="2022" name="Mol. Ecol. Resour.">
        <title>The genomes of chicory, endive, great burdock and yacon provide insights into Asteraceae paleo-polyploidization history and plant inulin production.</title>
        <authorList>
            <person name="Fan W."/>
            <person name="Wang S."/>
            <person name="Wang H."/>
            <person name="Wang A."/>
            <person name="Jiang F."/>
            <person name="Liu H."/>
            <person name="Zhao H."/>
            <person name="Xu D."/>
            <person name="Zhang Y."/>
        </authorList>
    </citation>
    <scope>NUCLEOTIDE SEQUENCE [LARGE SCALE GENOMIC DNA]</scope>
    <source>
        <strain evidence="2">cv. Niubang</strain>
    </source>
</reference>
<name>A0ACB9EID8_ARCLA</name>
<evidence type="ECO:0000313" key="1">
    <source>
        <dbReference type="EMBL" id="KAI3758500.1"/>
    </source>
</evidence>